<dbReference type="AlphaFoldDB" id="A0A4U2Y095"/>
<gene>
    <name evidence="1" type="ORF">FC756_25020</name>
</gene>
<evidence type="ECO:0000313" key="1">
    <source>
        <dbReference type="EMBL" id="TKI53235.1"/>
    </source>
</evidence>
<organism evidence="1 2">
    <name type="scientific">Lysinibacillus mangiferihumi</name>
    <dbReference type="NCBI Taxonomy" id="1130819"/>
    <lineage>
        <taxon>Bacteria</taxon>
        <taxon>Bacillati</taxon>
        <taxon>Bacillota</taxon>
        <taxon>Bacilli</taxon>
        <taxon>Bacillales</taxon>
        <taxon>Bacillaceae</taxon>
        <taxon>Lysinibacillus</taxon>
    </lineage>
</organism>
<keyword evidence="2" id="KW-1185">Reference proteome</keyword>
<proteinExistence type="predicted"/>
<dbReference type="Gene3D" id="3.40.630.10">
    <property type="entry name" value="Zn peptidases"/>
    <property type="match status" value="1"/>
</dbReference>
<dbReference type="GO" id="GO:0016787">
    <property type="term" value="F:hydrolase activity"/>
    <property type="evidence" value="ECO:0007669"/>
    <property type="project" value="UniProtKB-KW"/>
</dbReference>
<protein>
    <submittedName>
        <fullName evidence="1">M20/M25/M40 family metallo-hydrolase</fullName>
    </submittedName>
</protein>
<keyword evidence="1" id="KW-0378">Hydrolase</keyword>
<dbReference type="Pfam" id="PF01546">
    <property type="entry name" value="Peptidase_M20"/>
    <property type="match status" value="1"/>
</dbReference>
<reference evidence="1 2" key="1">
    <citation type="submission" date="2019-04" db="EMBL/GenBank/DDBJ databases">
        <title>Lysinibacillus genome sequencing.</title>
        <authorList>
            <person name="Dunlap C."/>
        </authorList>
    </citation>
    <scope>NUCLEOTIDE SEQUENCE [LARGE SCALE GENOMIC DNA]</scope>
    <source>
        <strain evidence="1 2">CCTCC AB 2010389</strain>
    </source>
</reference>
<comment type="caution">
    <text evidence="1">The sequence shown here is derived from an EMBL/GenBank/DDBJ whole genome shotgun (WGS) entry which is preliminary data.</text>
</comment>
<accession>A0A4U2Y095</accession>
<dbReference type="RefSeq" id="WP_137067864.1">
    <property type="nucleotide sequence ID" value="NZ_SZPU01000124.1"/>
</dbReference>
<dbReference type="SUPFAM" id="SSF53187">
    <property type="entry name" value="Zn-dependent exopeptidases"/>
    <property type="match status" value="1"/>
</dbReference>
<dbReference type="InterPro" id="IPR012166">
    <property type="entry name" value="Uncharacterised_RocB"/>
</dbReference>
<dbReference type="InterPro" id="IPR050072">
    <property type="entry name" value="Peptidase_M20A"/>
</dbReference>
<sequence length="550" mass="62366">MNNYLWNTPNKLRALLCEIVSWESRTLTAGENEFAFKLKELLQTLSYFQDNPNLIELHDAGLGRHAVTALYKHPTATETVVLISHFDTVHTEEYGELEPFACRPEELTSMLMEPKYKKDLPEAARIDLESGNYLFGRGTMDMKMGLALHLQLIEKASIEQWPINLILTAVPDEEVNSAGMRAAVVELVRLREQYGLTYKLYLNSEPSFSQGPSDINEYIYSGTIGKIMPAALFYGKETHVGEPLKGITANYIASFMTQHMEWNPVFRETDLGESTPLPVSLQLKDLKMEYSTQTPYRAAALYNVFLLKRTATEVMEIFEQVALEAMAACNMQYKQICEREQVQGVGKVNVLRYEAVLEHAIQKLGADEVKHIKNQVLENTAWDDREKSIRIVDQLMIRCQELTPATVLLYAPPYYPAINSSQHPLVKQSIELMKKTAKTFAIEVDQIHYFNGICDLSYVNYSDDSNGWTAFERNTPVYGDTYSIPFEAMSALKGPVLNVGPFGKDAHQKTERLHVDSAFKEMPVMIETLIKSLYAAESEIPAKKKRIPGE</sequence>
<dbReference type="PANTHER" id="PTHR43808">
    <property type="entry name" value="ACETYLORNITHINE DEACETYLASE"/>
    <property type="match status" value="1"/>
</dbReference>
<name>A0A4U2Y095_9BACI</name>
<evidence type="ECO:0000313" key="2">
    <source>
        <dbReference type="Proteomes" id="UP000308744"/>
    </source>
</evidence>
<dbReference type="InterPro" id="IPR002933">
    <property type="entry name" value="Peptidase_M20"/>
</dbReference>
<dbReference type="PIRSF" id="PIRSF010386">
    <property type="entry name" value="RocB"/>
    <property type="match status" value="1"/>
</dbReference>
<dbReference type="EMBL" id="SZPU01000124">
    <property type="protein sequence ID" value="TKI53235.1"/>
    <property type="molecule type" value="Genomic_DNA"/>
</dbReference>
<dbReference type="PANTHER" id="PTHR43808:SF27">
    <property type="entry name" value="PROTEIN ROCB"/>
    <property type="match status" value="1"/>
</dbReference>
<dbReference type="Proteomes" id="UP000308744">
    <property type="component" value="Unassembled WGS sequence"/>
</dbReference>